<comment type="caution">
    <text evidence="1">The sequence shown here is derived from an EMBL/GenBank/DDBJ whole genome shotgun (WGS) entry which is preliminary data.</text>
</comment>
<sequence length="184" mass="21097">MRQQNKPPNFAEIALKIKKGRPRVVAIEAAKFFKDCFVKGGFTDESFSKWAEGTSPLRGKKTLIGYRNTMNLMQSIRTLEENENRVRTGTQLVYSEIHNDGGIITVTKKMKAFWWAKYYEFAGANRKTAAAQARVNAKAEFCRGMALMKVGKKIKIPKRQYIGESKTLFKTLDEWFQSIVDQIE</sequence>
<dbReference type="AlphaFoldDB" id="A0A840CFV9"/>
<accession>A0A840CFV9</accession>
<dbReference type="EMBL" id="JACIEP010000002">
    <property type="protein sequence ID" value="MBB4034877.1"/>
    <property type="molecule type" value="Genomic_DNA"/>
</dbReference>
<dbReference type="Proteomes" id="UP000555103">
    <property type="component" value="Unassembled WGS sequence"/>
</dbReference>
<evidence type="ECO:0000313" key="1">
    <source>
        <dbReference type="EMBL" id="MBB4034877.1"/>
    </source>
</evidence>
<name>A0A840CFV9_9BACT</name>
<organism evidence="1 2">
    <name type="scientific">Dysgonomonas hofstadii</name>
    <dbReference type="NCBI Taxonomy" id="637886"/>
    <lineage>
        <taxon>Bacteria</taxon>
        <taxon>Pseudomonadati</taxon>
        <taxon>Bacteroidota</taxon>
        <taxon>Bacteroidia</taxon>
        <taxon>Bacteroidales</taxon>
        <taxon>Dysgonomonadaceae</taxon>
        <taxon>Dysgonomonas</taxon>
    </lineage>
</organism>
<reference evidence="1 2" key="1">
    <citation type="submission" date="2020-08" db="EMBL/GenBank/DDBJ databases">
        <title>Genomic Encyclopedia of Type Strains, Phase IV (KMG-IV): sequencing the most valuable type-strain genomes for metagenomic binning, comparative biology and taxonomic classification.</title>
        <authorList>
            <person name="Goeker M."/>
        </authorList>
    </citation>
    <scope>NUCLEOTIDE SEQUENCE [LARGE SCALE GENOMIC DNA]</scope>
    <source>
        <strain evidence="1 2">DSM 104969</strain>
    </source>
</reference>
<keyword evidence="2" id="KW-1185">Reference proteome</keyword>
<gene>
    <name evidence="1" type="ORF">GGR21_000764</name>
</gene>
<dbReference type="RefSeq" id="WP_183305813.1">
    <property type="nucleotide sequence ID" value="NZ_JACIEP010000002.1"/>
</dbReference>
<proteinExistence type="predicted"/>
<protein>
    <submittedName>
        <fullName evidence="1">Phage gpG-like protein</fullName>
    </submittedName>
</protein>
<evidence type="ECO:0000313" key="2">
    <source>
        <dbReference type="Proteomes" id="UP000555103"/>
    </source>
</evidence>